<dbReference type="PANTHER" id="PTHR11078:SF3">
    <property type="entry name" value="ANTITERMINATION NUSB DOMAIN-CONTAINING PROTEIN"/>
    <property type="match status" value="1"/>
</dbReference>
<protein>
    <recommendedName>
        <fullName evidence="6">NusB/RsmB/TIM44 domain-containing protein</fullName>
    </recommendedName>
</protein>
<evidence type="ECO:0000313" key="7">
    <source>
        <dbReference type="EMBL" id="KGA18761.1"/>
    </source>
</evidence>
<sequence>MSARSKARKHTLDLLYESDIRSSDLLELLSLRDVVEEGVDARPIREYTRLLVEGVHLHKRKIDELISTYAQGWDMDRLAAVDRNILRLGIFEILWEYDIDDAIVIDEALTLAQSLSTEESAGFIHGVLGRIVSIKASLAL</sequence>
<dbReference type="Pfam" id="PF01029">
    <property type="entry name" value="NusB"/>
    <property type="match status" value="1"/>
</dbReference>
<comment type="similarity">
    <text evidence="1">Belongs to the NusB family.</text>
</comment>
<dbReference type="PANTHER" id="PTHR11078">
    <property type="entry name" value="N UTILIZATION SUBSTANCE PROTEIN B-RELATED"/>
    <property type="match status" value="1"/>
</dbReference>
<comment type="caution">
    <text evidence="7">The sequence shown here is derived from an EMBL/GenBank/DDBJ whole genome shotgun (WGS) entry which is preliminary data.</text>
</comment>
<keyword evidence="3" id="KW-0694">RNA-binding</keyword>
<evidence type="ECO:0000256" key="1">
    <source>
        <dbReference type="ARBA" id="ARBA00005952"/>
    </source>
</evidence>
<dbReference type="SUPFAM" id="SSF48013">
    <property type="entry name" value="NusB-like"/>
    <property type="match status" value="1"/>
</dbReference>
<dbReference type="HAMAP" id="MF_00073">
    <property type="entry name" value="NusB"/>
    <property type="match status" value="1"/>
</dbReference>
<organism evidence="7">
    <name type="scientific">freshwater metagenome</name>
    <dbReference type="NCBI Taxonomy" id="449393"/>
    <lineage>
        <taxon>unclassified sequences</taxon>
        <taxon>metagenomes</taxon>
        <taxon>ecological metagenomes</taxon>
    </lineage>
</organism>
<proteinExistence type="inferred from homology"/>
<dbReference type="GO" id="GO:0003723">
    <property type="term" value="F:RNA binding"/>
    <property type="evidence" value="ECO:0007669"/>
    <property type="project" value="UniProtKB-KW"/>
</dbReference>
<evidence type="ECO:0000256" key="4">
    <source>
        <dbReference type="ARBA" id="ARBA00023015"/>
    </source>
</evidence>
<dbReference type="GO" id="GO:0005829">
    <property type="term" value="C:cytosol"/>
    <property type="evidence" value="ECO:0007669"/>
    <property type="project" value="TreeGrafter"/>
</dbReference>
<accession>A0A094QWJ0</accession>
<evidence type="ECO:0000256" key="3">
    <source>
        <dbReference type="ARBA" id="ARBA00022884"/>
    </source>
</evidence>
<dbReference type="Gene3D" id="1.10.940.10">
    <property type="entry name" value="NusB-like"/>
    <property type="match status" value="1"/>
</dbReference>
<evidence type="ECO:0000256" key="2">
    <source>
        <dbReference type="ARBA" id="ARBA00022814"/>
    </source>
</evidence>
<evidence type="ECO:0000256" key="5">
    <source>
        <dbReference type="ARBA" id="ARBA00023163"/>
    </source>
</evidence>
<keyword evidence="4" id="KW-0805">Transcription regulation</keyword>
<dbReference type="NCBIfam" id="TIGR01951">
    <property type="entry name" value="nusB"/>
    <property type="match status" value="1"/>
</dbReference>
<dbReference type="GO" id="GO:0031564">
    <property type="term" value="P:transcription antitermination"/>
    <property type="evidence" value="ECO:0007669"/>
    <property type="project" value="UniProtKB-KW"/>
</dbReference>
<dbReference type="AlphaFoldDB" id="A0A094QWJ0"/>
<reference evidence="7" key="1">
    <citation type="submission" date="2014-05" db="EMBL/GenBank/DDBJ databases">
        <title>Key roles for freshwater Actinobacteria revealed by deep metagenomic sequencing.</title>
        <authorList>
            <person name="Ghai R."/>
            <person name="Mizuno C.M."/>
            <person name="Picazo A."/>
            <person name="Camacho A."/>
            <person name="Rodriguez-Valera F."/>
        </authorList>
    </citation>
    <scope>NUCLEOTIDE SEQUENCE</scope>
</reference>
<name>A0A094QWJ0_9ZZZZ</name>
<dbReference type="InterPro" id="IPR011605">
    <property type="entry name" value="NusB_fam"/>
</dbReference>
<feature type="domain" description="NusB/RsmB/TIM44" evidence="6">
    <location>
        <begin position="6"/>
        <end position="132"/>
    </location>
</feature>
<dbReference type="InterPro" id="IPR006027">
    <property type="entry name" value="NusB_RsmB_TIM44"/>
</dbReference>
<keyword evidence="5" id="KW-0804">Transcription</keyword>
<dbReference type="InterPro" id="IPR035926">
    <property type="entry name" value="NusB-like_sf"/>
</dbReference>
<dbReference type="EMBL" id="JNSK01000020">
    <property type="protein sequence ID" value="KGA18761.1"/>
    <property type="molecule type" value="Genomic_DNA"/>
</dbReference>
<keyword evidence="2" id="KW-0889">Transcription antitermination</keyword>
<gene>
    <name evidence="7" type="ORF">GM50_7625</name>
</gene>
<evidence type="ECO:0000259" key="6">
    <source>
        <dbReference type="Pfam" id="PF01029"/>
    </source>
</evidence>
<dbReference type="GO" id="GO:0006353">
    <property type="term" value="P:DNA-templated transcription termination"/>
    <property type="evidence" value="ECO:0007669"/>
    <property type="project" value="InterPro"/>
</dbReference>